<keyword evidence="2" id="KW-1185">Reference proteome</keyword>
<dbReference type="Proteomes" id="UP000223968">
    <property type="component" value="Unassembled WGS sequence"/>
</dbReference>
<comment type="caution">
    <text evidence="1">The sequence shown here is derived from an EMBL/GenBank/DDBJ whole genome shotgun (WGS) entry which is preliminary data.</text>
</comment>
<accession>A0A2B7X6Y4</accession>
<organism evidence="1 2">
    <name type="scientific">Helicocarpus griseus UAMH5409</name>
    <dbReference type="NCBI Taxonomy" id="1447875"/>
    <lineage>
        <taxon>Eukaryota</taxon>
        <taxon>Fungi</taxon>
        <taxon>Dikarya</taxon>
        <taxon>Ascomycota</taxon>
        <taxon>Pezizomycotina</taxon>
        <taxon>Eurotiomycetes</taxon>
        <taxon>Eurotiomycetidae</taxon>
        <taxon>Onygenales</taxon>
        <taxon>Ajellomycetaceae</taxon>
        <taxon>Helicocarpus</taxon>
    </lineage>
</organism>
<sequence length="259" mass="30363">MGPSHSANVWRDSNFHFFKYDVTSREGFNQISERYKTIFQYLYGKDPPREHDLKRQSRTALTTNSIWPKDPRTFTCFPHLPHELQLAILLECLTSTTPVSLPYAELSGININILLVCKLFYYEGIKIFWEQNIFTTTRSFNIIADTGFITPDRPRVVSVEEGEALANHFVADRFLPCKYVEMSFREDYDVFHDVVMDACEGFTALVARNDRLLLEDKVFGVPTWPTKYENKITKYTRSYKNLKNRIKMRMRSIVQRTAL</sequence>
<dbReference type="AlphaFoldDB" id="A0A2B7X6Y4"/>
<evidence type="ECO:0000313" key="2">
    <source>
        <dbReference type="Proteomes" id="UP000223968"/>
    </source>
</evidence>
<dbReference type="OrthoDB" id="4500237at2759"/>
<proteinExistence type="predicted"/>
<gene>
    <name evidence="1" type="ORF">AJ79_07004</name>
</gene>
<protein>
    <submittedName>
        <fullName evidence="1">Uncharacterized protein</fullName>
    </submittedName>
</protein>
<evidence type="ECO:0000313" key="1">
    <source>
        <dbReference type="EMBL" id="PGH04725.1"/>
    </source>
</evidence>
<reference evidence="1 2" key="1">
    <citation type="submission" date="2017-10" db="EMBL/GenBank/DDBJ databases">
        <title>Comparative genomics in systemic dimorphic fungi from Ajellomycetaceae.</title>
        <authorList>
            <person name="Munoz J.F."/>
            <person name="Mcewen J.G."/>
            <person name="Clay O.K."/>
            <person name="Cuomo C.A."/>
        </authorList>
    </citation>
    <scope>NUCLEOTIDE SEQUENCE [LARGE SCALE GENOMIC DNA]</scope>
    <source>
        <strain evidence="1 2">UAMH5409</strain>
    </source>
</reference>
<dbReference type="EMBL" id="PDNB01000133">
    <property type="protein sequence ID" value="PGH04725.1"/>
    <property type="molecule type" value="Genomic_DNA"/>
</dbReference>
<dbReference type="STRING" id="1447875.A0A2B7X6Y4"/>
<name>A0A2B7X6Y4_9EURO</name>